<dbReference type="SUPFAM" id="SSF55729">
    <property type="entry name" value="Acyl-CoA N-acyltransferases (Nat)"/>
    <property type="match status" value="1"/>
</dbReference>
<dbReference type="PANTHER" id="PTHR43877">
    <property type="entry name" value="AMINOALKYLPHOSPHONATE N-ACETYLTRANSFERASE-RELATED-RELATED"/>
    <property type="match status" value="1"/>
</dbReference>
<dbReference type="EMBL" id="LDQA01000001">
    <property type="protein sequence ID" value="KTR08446.1"/>
    <property type="molecule type" value="Genomic_DNA"/>
</dbReference>
<dbReference type="AlphaFoldDB" id="A0A147DB93"/>
<dbReference type="Proteomes" id="UP000078529">
    <property type="component" value="Unassembled WGS sequence"/>
</dbReference>
<dbReference type="Pfam" id="PF00583">
    <property type="entry name" value="Acetyltransf_1"/>
    <property type="match status" value="1"/>
</dbReference>
<evidence type="ECO:0000256" key="1">
    <source>
        <dbReference type="ARBA" id="ARBA00022679"/>
    </source>
</evidence>
<dbReference type="InterPro" id="IPR050832">
    <property type="entry name" value="Bact_Acetyltransf"/>
</dbReference>
<gene>
    <name evidence="4" type="ORF">NS365_00405</name>
</gene>
<keyword evidence="5" id="KW-1185">Reference proteome</keyword>
<name>A0A147DB93_9HYPH</name>
<sequence>MSFVEIREESPLQDDVRALIAELNEVLLALTPPEFCFHMTADEMAERATTVWIARRDGEAIGCGALKRHDAHLAEVKRMYVRPAEQGHGIGGALLNEIVSRAAQEGIAVLKLETGDRHPAAWRVYERAGFQRCGAFADYPESTYSVFYEKPLTARPAAA</sequence>
<comment type="caution">
    <text evidence="4">The sequence shown here is derived from an EMBL/GenBank/DDBJ whole genome shotgun (WGS) entry which is preliminary data.</text>
</comment>
<dbReference type="CDD" id="cd04301">
    <property type="entry name" value="NAT_SF"/>
    <property type="match status" value="1"/>
</dbReference>
<keyword evidence="1 4" id="KW-0808">Transferase</keyword>
<accession>A0A147DB93</accession>
<dbReference type="InterPro" id="IPR016181">
    <property type="entry name" value="Acyl_CoA_acyltransferase"/>
</dbReference>
<dbReference type="RefSeq" id="WP_058598298.1">
    <property type="nucleotide sequence ID" value="NZ_LDQA01000001.1"/>
</dbReference>
<dbReference type="Gene3D" id="3.40.630.30">
    <property type="match status" value="1"/>
</dbReference>
<proteinExistence type="predicted"/>
<dbReference type="PATRIC" id="fig|401562.4.peg.78"/>
<protein>
    <submittedName>
        <fullName evidence="4">Acetyltransferase</fullName>
    </submittedName>
</protein>
<feature type="domain" description="N-acetyltransferase" evidence="3">
    <location>
        <begin position="4"/>
        <end position="153"/>
    </location>
</feature>
<dbReference type="InterPro" id="IPR000182">
    <property type="entry name" value="GNAT_dom"/>
</dbReference>
<dbReference type="PROSITE" id="PS51186">
    <property type="entry name" value="GNAT"/>
    <property type="match status" value="1"/>
</dbReference>
<evidence type="ECO:0000313" key="4">
    <source>
        <dbReference type="EMBL" id="KTR08446.1"/>
    </source>
</evidence>
<dbReference type="GO" id="GO:0016747">
    <property type="term" value="F:acyltransferase activity, transferring groups other than amino-acyl groups"/>
    <property type="evidence" value="ECO:0007669"/>
    <property type="project" value="InterPro"/>
</dbReference>
<organism evidence="4 5">
    <name type="scientific">Aureimonas ureilytica</name>
    <dbReference type="NCBI Taxonomy" id="401562"/>
    <lineage>
        <taxon>Bacteria</taxon>
        <taxon>Pseudomonadati</taxon>
        <taxon>Pseudomonadota</taxon>
        <taxon>Alphaproteobacteria</taxon>
        <taxon>Hyphomicrobiales</taxon>
        <taxon>Aurantimonadaceae</taxon>
        <taxon>Aureimonas</taxon>
    </lineage>
</organism>
<keyword evidence="2" id="KW-0012">Acyltransferase</keyword>
<evidence type="ECO:0000259" key="3">
    <source>
        <dbReference type="PROSITE" id="PS51186"/>
    </source>
</evidence>
<reference evidence="4 5" key="1">
    <citation type="journal article" date="2016" name="Front. Microbiol.">
        <title>Genomic Resource of Rice Seed Associated Bacteria.</title>
        <authorList>
            <person name="Midha S."/>
            <person name="Bansal K."/>
            <person name="Sharma S."/>
            <person name="Kumar N."/>
            <person name="Patil P.P."/>
            <person name="Chaudhry V."/>
            <person name="Patil P.B."/>
        </authorList>
    </citation>
    <scope>NUCLEOTIDE SEQUENCE [LARGE SCALE GENOMIC DNA]</scope>
    <source>
        <strain evidence="4 5">NS365</strain>
    </source>
</reference>
<dbReference type="PANTHER" id="PTHR43877:SF2">
    <property type="entry name" value="AMINOALKYLPHOSPHONATE N-ACETYLTRANSFERASE-RELATED"/>
    <property type="match status" value="1"/>
</dbReference>
<evidence type="ECO:0000313" key="5">
    <source>
        <dbReference type="Proteomes" id="UP000078529"/>
    </source>
</evidence>
<evidence type="ECO:0000256" key="2">
    <source>
        <dbReference type="ARBA" id="ARBA00023315"/>
    </source>
</evidence>